<accession>A0A1I1SNB3</accession>
<evidence type="ECO:0000256" key="1">
    <source>
        <dbReference type="SAM" id="MobiDB-lite"/>
    </source>
</evidence>
<proteinExistence type="predicted"/>
<feature type="domain" description="Ferric siderophore reductase C-terminal" evidence="3">
    <location>
        <begin position="288"/>
        <end position="305"/>
    </location>
</feature>
<dbReference type="Pfam" id="PF06276">
    <property type="entry name" value="FhuF"/>
    <property type="match status" value="1"/>
</dbReference>
<feature type="domain" description="Aerobactin siderophore biosynthesis IucA/IucC-like C-terminal" evidence="2">
    <location>
        <begin position="117"/>
        <end position="264"/>
    </location>
</feature>
<dbReference type="GO" id="GO:0003824">
    <property type="term" value="F:catalytic activity"/>
    <property type="evidence" value="ECO:0007669"/>
    <property type="project" value="UniProtKB-ARBA"/>
</dbReference>
<name>A0A1I1SNB3_9BURK</name>
<reference evidence="5" key="1">
    <citation type="submission" date="2016-10" db="EMBL/GenBank/DDBJ databases">
        <authorList>
            <person name="Varghese N."/>
            <person name="Submissions S."/>
        </authorList>
    </citation>
    <scope>NUCLEOTIDE SEQUENCE [LARGE SCALE GENOMIC DNA]</scope>
    <source>
        <strain evidence="5">DSM 7481</strain>
    </source>
</reference>
<sequence length="337" mass="36255">MFTAGRHPPHRCAPALNMRGAGTSPRNALRPCAPDRPWHRPARRSPCPVIPLLQPLFQGALAPLAERLQCAPEPPADALPASQLLEPDVLDALLRRYAERVWRIDVAAPRDLRAPASAWLLDYLGALVPPVAAAASVLGHAFPVALAELHVRLDADGRLRDFHLASAGTRMPAGSTAERYDGLVWRHWHPLFGALERVARVPPKVLWSNAARHLEAVLEQAAQLAPQVPTIARDAALLLHTPDWPGPAPDAAAGPAGPPRTNPLCRPRRVVPMATAQGTVPVALHRECCLYYLLPGEGYCGRCPLDPCHRSPRTPHDGEAHAHAPAPSPTAPEASVP</sequence>
<dbReference type="Proteomes" id="UP000199517">
    <property type="component" value="Unassembled WGS sequence"/>
</dbReference>
<dbReference type="NCBIfam" id="TIGR03951">
    <property type="entry name" value="Fe_III_red_FhuF"/>
    <property type="match status" value="1"/>
</dbReference>
<feature type="region of interest" description="Disordered" evidence="1">
    <location>
        <begin position="243"/>
        <end position="264"/>
    </location>
</feature>
<feature type="region of interest" description="Disordered" evidence="1">
    <location>
        <begin position="313"/>
        <end position="337"/>
    </location>
</feature>
<dbReference type="InterPro" id="IPR022770">
    <property type="entry name" value="IucA/IucC-like_C"/>
</dbReference>
<organism evidence="4 5">
    <name type="scientific">Paracidovorax konjaci</name>
    <dbReference type="NCBI Taxonomy" id="32040"/>
    <lineage>
        <taxon>Bacteria</taxon>
        <taxon>Pseudomonadati</taxon>
        <taxon>Pseudomonadota</taxon>
        <taxon>Betaproteobacteria</taxon>
        <taxon>Burkholderiales</taxon>
        <taxon>Comamonadaceae</taxon>
        <taxon>Paracidovorax</taxon>
    </lineage>
</organism>
<dbReference type="STRING" id="32040.SAMN04489710_102337"/>
<evidence type="ECO:0000313" key="5">
    <source>
        <dbReference type="Proteomes" id="UP000199517"/>
    </source>
</evidence>
<evidence type="ECO:0000313" key="4">
    <source>
        <dbReference type="EMBL" id="SFD47871.1"/>
    </source>
</evidence>
<dbReference type="GO" id="GO:0051537">
    <property type="term" value="F:2 iron, 2 sulfur cluster binding"/>
    <property type="evidence" value="ECO:0007669"/>
    <property type="project" value="InterPro"/>
</dbReference>
<evidence type="ECO:0000259" key="3">
    <source>
        <dbReference type="Pfam" id="PF11575"/>
    </source>
</evidence>
<gene>
    <name evidence="4" type="ORF">SAMN04489710_102337</name>
</gene>
<feature type="region of interest" description="Disordered" evidence="1">
    <location>
        <begin position="1"/>
        <end position="27"/>
    </location>
</feature>
<dbReference type="EMBL" id="FOMQ01000002">
    <property type="protein sequence ID" value="SFD47871.1"/>
    <property type="molecule type" value="Genomic_DNA"/>
</dbReference>
<keyword evidence="5" id="KW-1185">Reference proteome</keyword>
<dbReference type="AlphaFoldDB" id="A0A1I1SNB3"/>
<protein>
    <submittedName>
        <fullName evidence="4">Ferric iron reductase protein FhuF</fullName>
    </submittedName>
</protein>
<dbReference type="InterPro" id="IPR008090">
    <property type="entry name" value="Fe_iron_reduct"/>
</dbReference>
<evidence type="ECO:0000259" key="2">
    <source>
        <dbReference type="Pfam" id="PF06276"/>
    </source>
</evidence>
<dbReference type="Pfam" id="PF11575">
    <property type="entry name" value="FhuF_C"/>
    <property type="match status" value="1"/>
</dbReference>
<dbReference type="InterPro" id="IPR024726">
    <property type="entry name" value="FhuF_C"/>
</dbReference>